<evidence type="ECO:0000313" key="3">
    <source>
        <dbReference type="Proteomes" id="UP000266841"/>
    </source>
</evidence>
<name>K0TCC1_THAOC</name>
<gene>
    <name evidence="2" type="ORF">THAOC_03508</name>
</gene>
<reference evidence="2 3" key="1">
    <citation type="journal article" date="2012" name="Genome Biol.">
        <title>Genome and low-iron response of an oceanic diatom adapted to chronic iron limitation.</title>
        <authorList>
            <person name="Lommer M."/>
            <person name="Specht M."/>
            <person name="Roy A.S."/>
            <person name="Kraemer L."/>
            <person name="Andreson R."/>
            <person name="Gutowska M.A."/>
            <person name="Wolf J."/>
            <person name="Bergner S.V."/>
            <person name="Schilhabel M.B."/>
            <person name="Klostermeier U.C."/>
            <person name="Beiko R.G."/>
            <person name="Rosenstiel P."/>
            <person name="Hippler M."/>
            <person name="Laroche J."/>
        </authorList>
    </citation>
    <scope>NUCLEOTIDE SEQUENCE [LARGE SCALE GENOMIC DNA]</scope>
    <source>
        <strain evidence="2 3">CCMP1005</strain>
    </source>
</reference>
<evidence type="ECO:0000256" key="1">
    <source>
        <dbReference type="SAM" id="MobiDB-lite"/>
    </source>
</evidence>
<feature type="region of interest" description="Disordered" evidence="1">
    <location>
        <begin position="1"/>
        <end position="123"/>
    </location>
</feature>
<evidence type="ECO:0000313" key="2">
    <source>
        <dbReference type="EMBL" id="EJK74794.1"/>
    </source>
</evidence>
<organism evidence="2 3">
    <name type="scientific">Thalassiosira oceanica</name>
    <name type="common">Marine diatom</name>
    <dbReference type="NCBI Taxonomy" id="159749"/>
    <lineage>
        <taxon>Eukaryota</taxon>
        <taxon>Sar</taxon>
        <taxon>Stramenopiles</taxon>
        <taxon>Ochrophyta</taxon>
        <taxon>Bacillariophyta</taxon>
        <taxon>Coscinodiscophyceae</taxon>
        <taxon>Thalassiosirophycidae</taxon>
        <taxon>Thalassiosirales</taxon>
        <taxon>Thalassiosiraceae</taxon>
        <taxon>Thalassiosira</taxon>
    </lineage>
</organism>
<feature type="region of interest" description="Disordered" evidence="1">
    <location>
        <begin position="152"/>
        <end position="244"/>
    </location>
</feature>
<feature type="compositionally biased region" description="Basic and acidic residues" evidence="1">
    <location>
        <begin position="166"/>
        <end position="184"/>
    </location>
</feature>
<feature type="compositionally biased region" description="Basic and acidic residues" evidence="1">
    <location>
        <begin position="200"/>
        <end position="214"/>
    </location>
</feature>
<feature type="compositionally biased region" description="Basic and acidic residues" evidence="1">
    <location>
        <begin position="235"/>
        <end position="244"/>
    </location>
</feature>
<protein>
    <submittedName>
        <fullName evidence="2">Uncharacterized protein</fullName>
    </submittedName>
</protein>
<keyword evidence="3" id="KW-1185">Reference proteome</keyword>
<feature type="compositionally biased region" description="Basic and acidic residues" evidence="1">
    <location>
        <begin position="21"/>
        <end position="30"/>
    </location>
</feature>
<sequence length="387" mass="42771">VLRDGIGSSDGGLERAGLPIADRENGERHAPRTTAKKPRTRVSRRVRVGMGREVGSEDGQETHGPTRKDRRWPRIRTAGIERAGPKGRQIESGRGVGRLSAPTVPHCPDTRTATGCERSSISHHIHHAREPVIQGTRRPARRPRVGRLLRAREAAAGDGGGRAGLRRQEEQGRQGRRDRLERRARPPAAGTVLRQGHKGPLRERPRPGRDEVLGRARVQAHKPGALQAQPGGRGILKEPPARRGCEGESRLLVRADDAAPRVCQVAPGRHLHLLEVRPRLEGRLPLRYKQAGHGPRQPGRRHRDGRVHERVEVQQELRKGAHGQVHRVRRELRLPGGDAHARLRVHRGPAVLAAEPVHEPAEDDVGGVRVAVRRVSQDKSAAVRARR</sequence>
<proteinExistence type="predicted"/>
<comment type="caution">
    <text evidence="2">The sequence shown here is derived from an EMBL/GenBank/DDBJ whole genome shotgun (WGS) entry which is preliminary data.</text>
</comment>
<accession>K0TCC1</accession>
<feature type="compositionally biased region" description="Basic residues" evidence="1">
    <location>
        <begin position="34"/>
        <end position="47"/>
    </location>
</feature>
<dbReference type="Proteomes" id="UP000266841">
    <property type="component" value="Unassembled WGS sequence"/>
</dbReference>
<dbReference type="AlphaFoldDB" id="K0TCC1"/>
<feature type="non-terminal residue" evidence="2">
    <location>
        <position position="1"/>
    </location>
</feature>
<dbReference type="EMBL" id="AGNL01003367">
    <property type="protein sequence ID" value="EJK74794.1"/>
    <property type="molecule type" value="Genomic_DNA"/>
</dbReference>